<feature type="binding site" evidence="9">
    <location>
        <position position="274"/>
    </location>
    <ligand>
        <name>K(+)</name>
        <dbReference type="ChEBI" id="CHEBI:29103"/>
    </ligand>
</feature>
<dbReference type="GO" id="GO:0005524">
    <property type="term" value="F:ATP binding"/>
    <property type="evidence" value="ECO:0007669"/>
    <property type="project" value="UniProtKB-UniRule"/>
</dbReference>
<evidence type="ECO:0000256" key="5">
    <source>
        <dbReference type="ARBA" id="ARBA00022840"/>
    </source>
</evidence>
<dbReference type="InterPro" id="IPR011877">
    <property type="entry name" value="Ribokinase"/>
</dbReference>
<dbReference type="PRINTS" id="PR00990">
    <property type="entry name" value="RIBOKINASE"/>
</dbReference>
<name>A0A0E3UUB8_9FUSO</name>
<feature type="binding site" evidence="9">
    <location>
        <position position="234"/>
    </location>
    <ligand>
        <name>K(+)</name>
        <dbReference type="ChEBI" id="CHEBI:29103"/>
    </ligand>
</feature>
<dbReference type="OrthoDB" id="9775849at2"/>
<dbReference type="HAMAP" id="MF_01987">
    <property type="entry name" value="Ribokinase"/>
    <property type="match status" value="1"/>
</dbReference>
<reference evidence="11 12" key="1">
    <citation type="journal article" date="2012" name="BMC Genomics">
        <title>Genomic sequence analysis and characterization of Sneathia amnii sp. nov.</title>
        <authorList>
            <consortium name="Vaginal Microbiome Consortium (additional members)"/>
            <person name="Harwich M.D.Jr."/>
            <person name="Serrano M.G."/>
            <person name="Fettweis J.M."/>
            <person name="Alves J.M."/>
            <person name="Reimers M.A."/>
            <person name="Buck G.A."/>
            <person name="Jefferson K.K."/>
        </authorList>
    </citation>
    <scope>NUCLEOTIDE SEQUENCE [LARGE SCALE GENOMIC DNA]</scope>
    <source>
        <strain evidence="11 12">SN35</strain>
    </source>
</reference>
<dbReference type="EC" id="2.7.1.15" evidence="9"/>
<comment type="catalytic activity">
    <reaction evidence="9">
        <text>D-ribose + ATP = D-ribose 5-phosphate + ADP + H(+)</text>
        <dbReference type="Rhea" id="RHEA:13697"/>
        <dbReference type="ChEBI" id="CHEBI:15378"/>
        <dbReference type="ChEBI" id="CHEBI:30616"/>
        <dbReference type="ChEBI" id="CHEBI:47013"/>
        <dbReference type="ChEBI" id="CHEBI:78346"/>
        <dbReference type="ChEBI" id="CHEBI:456216"/>
        <dbReference type="EC" id="2.7.1.15"/>
    </reaction>
</comment>
<evidence type="ECO:0000256" key="9">
    <source>
        <dbReference type="HAMAP-Rule" id="MF_01987"/>
    </source>
</evidence>
<feature type="binding site" evidence="9">
    <location>
        <begin position="208"/>
        <end position="213"/>
    </location>
    <ligand>
        <name>ATP</name>
        <dbReference type="ChEBI" id="CHEBI:30616"/>
    </ligand>
</feature>
<dbReference type="RefSeq" id="WP_046329188.1">
    <property type="nucleotide sequence ID" value="NZ_CP011280.1"/>
</dbReference>
<evidence type="ECO:0000256" key="8">
    <source>
        <dbReference type="ARBA" id="ARBA00023277"/>
    </source>
</evidence>
<evidence type="ECO:0000256" key="2">
    <source>
        <dbReference type="ARBA" id="ARBA00022723"/>
    </source>
</evidence>
<feature type="binding site" evidence="9">
    <location>
        <begin position="239"/>
        <end position="240"/>
    </location>
    <ligand>
        <name>ATP</name>
        <dbReference type="ChEBI" id="CHEBI:30616"/>
    </ligand>
</feature>
<keyword evidence="2 9" id="KW-0479">Metal-binding</keyword>
<dbReference type="Pfam" id="PF00294">
    <property type="entry name" value="PfkB"/>
    <property type="match status" value="1"/>
</dbReference>
<evidence type="ECO:0000256" key="1">
    <source>
        <dbReference type="ARBA" id="ARBA00022679"/>
    </source>
</evidence>
<comment type="caution">
    <text evidence="9">Lacks conserved residue(s) required for the propagation of feature annotation.</text>
</comment>
<feature type="binding site" evidence="9">
    <location>
        <position position="236"/>
    </location>
    <ligand>
        <name>K(+)</name>
        <dbReference type="ChEBI" id="CHEBI:29103"/>
    </ligand>
</feature>
<dbReference type="GO" id="GO:0005737">
    <property type="term" value="C:cytoplasm"/>
    <property type="evidence" value="ECO:0007669"/>
    <property type="project" value="UniProtKB-SubCell"/>
</dbReference>
<gene>
    <name evidence="9" type="primary">rbsK</name>
    <name evidence="11" type="ORF">VC03_06360</name>
</gene>
<dbReference type="PATRIC" id="fig|1069640.6.peg.1263"/>
<dbReference type="GO" id="GO:0046872">
    <property type="term" value="F:metal ion binding"/>
    <property type="evidence" value="ECO:0007669"/>
    <property type="project" value="UniProtKB-KW"/>
</dbReference>
<feature type="binding site" evidence="9">
    <location>
        <position position="269"/>
    </location>
    <ligand>
        <name>K(+)</name>
        <dbReference type="ChEBI" id="CHEBI:29103"/>
    </ligand>
</feature>
<keyword evidence="1 9" id="KW-0808">Transferase</keyword>
<keyword evidence="8 9" id="KW-0119">Carbohydrate metabolism</keyword>
<protein>
    <recommendedName>
        <fullName evidence="9">Ribokinase</fullName>
        <shortName evidence="9">RK</shortName>
        <ecNumber evidence="9">2.7.1.15</ecNumber>
    </recommendedName>
</protein>
<dbReference type="PANTHER" id="PTHR10584">
    <property type="entry name" value="SUGAR KINASE"/>
    <property type="match status" value="1"/>
</dbReference>
<evidence type="ECO:0000256" key="4">
    <source>
        <dbReference type="ARBA" id="ARBA00022777"/>
    </source>
</evidence>
<feature type="binding site" evidence="9">
    <location>
        <begin position="39"/>
        <end position="43"/>
    </location>
    <ligand>
        <name>substrate</name>
    </ligand>
</feature>
<feature type="active site" description="Proton acceptor" evidence="9">
    <location>
        <position position="240"/>
    </location>
</feature>
<comment type="subcellular location">
    <subcellularLocation>
        <location evidence="9">Cytoplasm</location>
    </subcellularLocation>
</comment>
<comment type="similarity">
    <text evidence="9">Belongs to the carbohydrate kinase PfkB family. Ribokinase subfamily.</text>
</comment>
<dbReference type="UniPathway" id="UPA00916">
    <property type="reaction ID" value="UER00889"/>
</dbReference>
<evidence type="ECO:0000256" key="3">
    <source>
        <dbReference type="ARBA" id="ARBA00022741"/>
    </source>
</evidence>
<evidence type="ECO:0000313" key="11">
    <source>
        <dbReference type="EMBL" id="AKC96084.1"/>
    </source>
</evidence>
<feature type="binding site" evidence="9">
    <location>
        <position position="240"/>
    </location>
    <ligand>
        <name>substrate</name>
    </ligand>
</feature>
<keyword evidence="7 9" id="KW-0630">Potassium</keyword>
<feature type="binding site" evidence="9">
    <location>
        <position position="139"/>
    </location>
    <ligand>
        <name>substrate</name>
    </ligand>
</feature>
<proteinExistence type="inferred from homology"/>
<keyword evidence="9" id="KW-0963">Cytoplasm</keyword>
<comment type="pathway">
    <text evidence="9">Carbohydrate metabolism; D-ribose degradation; D-ribose 5-phosphate from beta-D-ribopyranose: step 2/2.</text>
</comment>
<keyword evidence="12" id="KW-1185">Reference proteome</keyword>
<dbReference type="InterPro" id="IPR029056">
    <property type="entry name" value="Ribokinase-like"/>
</dbReference>
<comment type="activity regulation">
    <text evidence="9">Activated by a monovalent cation that binds near, but not in, the active site. The most likely occupant of the site in vivo is potassium. Ion binding induces a conformational change that may alter substrate affinity.</text>
</comment>
<feature type="binding site" evidence="9">
    <location>
        <begin position="11"/>
        <end position="13"/>
    </location>
    <ligand>
        <name>substrate</name>
    </ligand>
</feature>
<evidence type="ECO:0000256" key="6">
    <source>
        <dbReference type="ARBA" id="ARBA00022842"/>
    </source>
</evidence>
<dbReference type="InterPro" id="IPR011611">
    <property type="entry name" value="PfkB_dom"/>
</dbReference>
<keyword evidence="6 9" id="KW-0460">Magnesium</keyword>
<keyword evidence="4 9" id="KW-0418">Kinase</keyword>
<keyword evidence="3 9" id="KW-0547">Nucleotide-binding</keyword>
<feature type="binding site" evidence="9">
    <location>
        <position position="272"/>
    </location>
    <ligand>
        <name>K(+)</name>
        <dbReference type="ChEBI" id="CHEBI:29103"/>
    </ligand>
</feature>
<evidence type="ECO:0000256" key="7">
    <source>
        <dbReference type="ARBA" id="ARBA00022958"/>
    </source>
</evidence>
<dbReference type="PANTHER" id="PTHR10584:SF166">
    <property type="entry name" value="RIBOKINASE"/>
    <property type="match status" value="1"/>
</dbReference>
<feature type="domain" description="Carbohydrate kinase PfkB" evidence="10">
    <location>
        <begin position="1"/>
        <end position="277"/>
    </location>
</feature>
<evidence type="ECO:0000313" key="12">
    <source>
        <dbReference type="Proteomes" id="UP000033103"/>
    </source>
</evidence>
<evidence type="ECO:0000259" key="10">
    <source>
        <dbReference type="Pfam" id="PF00294"/>
    </source>
</evidence>
<keyword evidence="5 9" id="KW-0067">ATP-binding</keyword>
<dbReference type="GO" id="GO:0004747">
    <property type="term" value="F:ribokinase activity"/>
    <property type="evidence" value="ECO:0007669"/>
    <property type="project" value="UniProtKB-UniRule"/>
</dbReference>
<dbReference type="Gene3D" id="3.40.1190.20">
    <property type="match status" value="1"/>
</dbReference>
<organism evidence="11 12">
    <name type="scientific">Sneathia vaginalis</name>
    <dbReference type="NCBI Taxonomy" id="187101"/>
    <lineage>
        <taxon>Bacteria</taxon>
        <taxon>Fusobacteriati</taxon>
        <taxon>Fusobacteriota</taxon>
        <taxon>Fusobacteriia</taxon>
        <taxon>Fusobacteriales</taxon>
        <taxon>Leptotrichiaceae</taxon>
        <taxon>Sneathia</taxon>
    </lineage>
</organism>
<dbReference type="InterPro" id="IPR002139">
    <property type="entry name" value="Ribo/fructo_kinase"/>
</dbReference>
<dbReference type="GO" id="GO:0019303">
    <property type="term" value="P:D-ribose catabolic process"/>
    <property type="evidence" value="ECO:0007669"/>
    <property type="project" value="UniProtKB-UniRule"/>
</dbReference>
<dbReference type="CDD" id="cd01174">
    <property type="entry name" value="ribokinase"/>
    <property type="match status" value="1"/>
</dbReference>
<dbReference type="EMBL" id="CP011280">
    <property type="protein sequence ID" value="AKC96084.1"/>
    <property type="molecule type" value="Genomic_DNA"/>
</dbReference>
<dbReference type="AlphaFoldDB" id="A0A0E3UUB8"/>
<sequence length="284" mass="31096">MNNILVVGSVNIDYIFNVKNMPKPSETITAKSFKKQYGGKGCNQAFSAKLTGSNVDFLACVGTDGDGVEVKKYLSDLGFCNCSIKECDESTGKAIVMVSDDSENMIVITPGANNLLTPSVVEQNMDLIEKNDIILLQNEIPEQTNYYIINKAKEKGKYVALNLAPARHIPDEYLKQLDCLVVNEIELKFLGKSIEELLDLGVKSILLTLGKKGSKYITKKEKIECDAEKVNAVDTTGAGDAFMGAFFSMYNEGDIQKSLDFATRVASVVVQYTGAQVKKISLIK</sequence>
<comment type="function">
    <text evidence="9">Catalyzes the phosphorylation of ribose at O-5 in a reaction requiring ATP and magnesium. The resulting D-ribose-5-phosphate can then be used either for sythesis of nucleotides, histidine, and tryptophan, or as a component of the pentose phosphate pathway.</text>
</comment>
<dbReference type="SUPFAM" id="SSF53613">
    <property type="entry name" value="Ribokinase-like"/>
    <property type="match status" value="1"/>
</dbReference>
<accession>A0A0E3UUB8</accession>
<feature type="binding site" evidence="9">
    <location>
        <position position="183"/>
    </location>
    <ligand>
        <name>ATP</name>
        <dbReference type="ChEBI" id="CHEBI:30616"/>
    </ligand>
</feature>
<dbReference type="Proteomes" id="UP000033103">
    <property type="component" value="Chromosome"/>
</dbReference>
<comment type="subunit">
    <text evidence="9">Homodimer.</text>
</comment>
<comment type="cofactor">
    <cofactor evidence="9">
        <name>Mg(2+)</name>
        <dbReference type="ChEBI" id="CHEBI:18420"/>
    </cofactor>
    <text evidence="9">Requires a divalent cation, most likely magnesium in vivo, as an electrophilic catalyst to aid phosphoryl group transfer. It is the chelate of the metal and the nucleotide that is the actual substrate.</text>
</comment>
<dbReference type="STRING" id="187101.VC03_06360"/>
<dbReference type="KEGG" id="sns:VC03_06360"/>
<dbReference type="HOGENOM" id="CLU_027634_2_0_0"/>